<protein>
    <submittedName>
        <fullName evidence="3">Uncharacterized protein</fullName>
    </submittedName>
</protein>
<sequence length="413" mass="43333">MSGPGDPPEGTPEGASGGGEDEYRSVVFDESFVRAARIQEYSARERQDDAAHPVRIRHVLPRGLARQAVALILLIVLAFGFAIYMGVRHPYKAHDTGTGEQLRVTVIPLVPGGRVPAVSPAAPFTGTAAAGYADGVRGLNVPEEMHRIGGYSEGEVSEGYDTAVDFITESALEEQTVTGGDVREVRALLDPSQIDQFDSSLSDPAADGSREVTGWMVRFDPDPEVRVELAGGNAGIRVNGGWTASETGDDHLEIVADHTYVYAIRGSSDPTGAVSLFTVRRKLRFHFDHRELTRHHIEVVQADVAAGPLACSAEVQSYFRPILAGHSAPDAVAGADPYNRAHPPGAVCAPLTDATGSGAADPPASPPAAATTAATGATATAAGSPAARRRPASRSLLLTPKAVPQSPATFRLL</sequence>
<keyword evidence="2" id="KW-1133">Transmembrane helix</keyword>
<reference evidence="3" key="1">
    <citation type="submission" date="2021-05" db="EMBL/GenBank/DDBJ databases">
        <authorList>
            <person name="Arsene-Ploetze F."/>
        </authorList>
    </citation>
    <scope>NUCLEOTIDE SEQUENCE</scope>
    <source>
        <strain evidence="3">DSM 42138</strain>
    </source>
</reference>
<comment type="caution">
    <text evidence="3">The sequence shown here is derived from an EMBL/GenBank/DDBJ whole genome shotgun (WGS) entry which is preliminary data.</text>
</comment>
<feature type="region of interest" description="Disordered" evidence="1">
    <location>
        <begin position="1"/>
        <end position="22"/>
    </location>
</feature>
<dbReference type="Proteomes" id="UP001152519">
    <property type="component" value="Unassembled WGS sequence"/>
</dbReference>
<evidence type="ECO:0000256" key="1">
    <source>
        <dbReference type="SAM" id="MobiDB-lite"/>
    </source>
</evidence>
<accession>A0A9W4DSH5</accession>
<keyword evidence="2" id="KW-0812">Transmembrane</keyword>
<gene>
    <name evidence="3" type="ORF">SCOCK_20189</name>
</gene>
<proteinExistence type="predicted"/>
<feature type="region of interest" description="Disordered" evidence="1">
    <location>
        <begin position="352"/>
        <end position="400"/>
    </location>
</feature>
<feature type="transmembrane region" description="Helical" evidence="2">
    <location>
        <begin position="68"/>
        <end position="87"/>
    </location>
</feature>
<organism evidence="3 4">
    <name type="scientific">Actinacidiphila cocklensis</name>
    <dbReference type="NCBI Taxonomy" id="887465"/>
    <lineage>
        <taxon>Bacteria</taxon>
        <taxon>Bacillati</taxon>
        <taxon>Actinomycetota</taxon>
        <taxon>Actinomycetes</taxon>
        <taxon>Kitasatosporales</taxon>
        <taxon>Streptomycetaceae</taxon>
        <taxon>Actinacidiphila</taxon>
    </lineage>
</organism>
<evidence type="ECO:0000313" key="4">
    <source>
        <dbReference type="Proteomes" id="UP001152519"/>
    </source>
</evidence>
<dbReference type="AlphaFoldDB" id="A0A9W4DSH5"/>
<dbReference type="RefSeq" id="WP_251488546.1">
    <property type="nucleotide sequence ID" value="NZ_CAJSLV010000048.1"/>
</dbReference>
<evidence type="ECO:0000313" key="3">
    <source>
        <dbReference type="EMBL" id="CAG6393158.1"/>
    </source>
</evidence>
<evidence type="ECO:0000256" key="2">
    <source>
        <dbReference type="SAM" id="Phobius"/>
    </source>
</evidence>
<feature type="compositionally biased region" description="Low complexity" evidence="1">
    <location>
        <begin position="354"/>
        <end position="386"/>
    </location>
</feature>
<feature type="compositionally biased region" description="Pro residues" evidence="1">
    <location>
        <begin position="1"/>
        <end position="10"/>
    </location>
</feature>
<keyword evidence="2" id="KW-0472">Membrane</keyword>
<name>A0A9W4DSH5_9ACTN</name>
<dbReference type="EMBL" id="CAJSLV010000048">
    <property type="protein sequence ID" value="CAG6393158.1"/>
    <property type="molecule type" value="Genomic_DNA"/>
</dbReference>
<keyword evidence="4" id="KW-1185">Reference proteome</keyword>